<protein>
    <submittedName>
        <fullName evidence="1">Uncharacterized protein</fullName>
    </submittedName>
</protein>
<dbReference type="EMBL" id="JAGFNK010000154">
    <property type="protein sequence ID" value="KAI9463799.1"/>
    <property type="molecule type" value="Genomic_DNA"/>
</dbReference>
<reference evidence="1" key="1">
    <citation type="submission" date="2021-03" db="EMBL/GenBank/DDBJ databases">
        <title>Evolutionary priming and transition to the ectomycorrhizal habit in an iconic lineage of mushroom-forming fungi: is preadaptation a requirement?</title>
        <authorList>
            <consortium name="DOE Joint Genome Institute"/>
            <person name="Looney B.P."/>
            <person name="Miyauchi S."/>
            <person name="Morin E."/>
            <person name="Drula E."/>
            <person name="Courty P.E."/>
            <person name="Chicoki N."/>
            <person name="Fauchery L."/>
            <person name="Kohler A."/>
            <person name="Kuo A."/>
            <person name="LaButti K."/>
            <person name="Pangilinan J."/>
            <person name="Lipzen A."/>
            <person name="Riley R."/>
            <person name="Andreopoulos W."/>
            <person name="He G."/>
            <person name="Johnson J."/>
            <person name="Barry K.W."/>
            <person name="Grigoriev I.V."/>
            <person name="Nagy L."/>
            <person name="Hibbett D."/>
            <person name="Henrissat B."/>
            <person name="Matheny P.B."/>
            <person name="Labbe J."/>
            <person name="Martin A.F."/>
        </authorList>
    </citation>
    <scope>NUCLEOTIDE SEQUENCE</scope>
    <source>
        <strain evidence="1">BPL698</strain>
    </source>
</reference>
<comment type="caution">
    <text evidence="1">The sequence shown here is derived from an EMBL/GenBank/DDBJ whole genome shotgun (WGS) entry which is preliminary data.</text>
</comment>
<sequence>MARRRSSNSKILRPGPRPLDKQDARIKRWNTLADIPMDEEDRFHASRDRILLEGEEAGADDEGDEDEVFALKGIPSSESDEDEDVRDEEDYGENQPRPTVRASKESKAKTKPLHETIDEEEEESEEEESWGRKKSAYYSSNAAEIDSEDEEANELEEEEAKRIQAKARDALLDDDFGLADIIEEGTTQETEDLLLEPVMAIAIQLTSLDKKAALRHLEKTNPEALALAYDWEDIATKVVHTQEKIKELSSTEPDSQVLGMAHLHNQALLTYATTLAFYLYLRASENFSQRPEVLRSHPIFARLLQLKQALITLEELDLHLSESDSEIIDTEEEDTSPDEERVMEEVSTLFKQHRKGSRFAALHDLGELLREAEEAAASAKTTRMAKPAARSQPNKERPKKMRKTSTAKKPVPVFDLEEPTFVPSNRRSVSTARIAGEDDAFGDAVVLGTADAADKKARKRTLRFHTSKIESATARRQGARFALGGDDDVPYRDRRKEKGARVQREALSGKRGQGGDDLDDIEPQSSGLARGGAGSAEDNESAEESADGYYSLVQRQKREQKESKKLAYEAAKAASRDEGNEDDAEGPRSLTRAILKNRGLTPRRSKSVRNPRVKKRQKFAKANKVIASQKPVFTSGISKVVKSVRF</sequence>
<organism evidence="1 2">
    <name type="scientific">Russula earlei</name>
    <dbReference type="NCBI Taxonomy" id="71964"/>
    <lineage>
        <taxon>Eukaryota</taxon>
        <taxon>Fungi</taxon>
        <taxon>Dikarya</taxon>
        <taxon>Basidiomycota</taxon>
        <taxon>Agaricomycotina</taxon>
        <taxon>Agaricomycetes</taxon>
        <taxon>Russulales</taxon>
        <taxon>Russulaceae</taxon>
        <taxon>Russula</taxon>
    </lineage>
</organism>
<evidence type="ECO:0000313" key="2">
    <source>
        <dbReference type="Proteomes" id="UP001207468"/>
    </source>
</evidence>
<keyword evidence="2" id="KW-1185">Reference proteome</keyword>
<name>A0ACC0U5V9_9AGAM</name>
<accession>A0ACC0U5V9</accession>
<evidence type="ECO:0000313" key="1">
    <source>
        <dbReference type="EMBL" id="KAI9463799.1"/>
    </source>
</evidence>
<proteinExistence type="predicted"/>
<dbReference type="Proteomes" id="UP001207468">
    <property type="component" value="Unassembled WGS sequence"/>
</dbReference>
<gene>
    <name evidence="1" type="ORF">F5148DRAFT_1276468</name>
</gene>